<dbReference type="Pfam" id="PF14223">
    <property type="entry name" value="Retrotran_gag_2"/>
    <property type="match status" value="1"/>
</dbReference>
<reference evidence="1 2" key="1">
    <citation type="journal article" date="2018" name="Front. Plant Sci.">
        <title>Red Clover (Trifolium pratense) and Zigzag Clover (T. medium) - A Picture of Genomic Similarities and Differences.</title>
        <authorList>
            <person name="Dluhosova J."/>
            <person name="Istvanek J."/>
            <person name="Nedelnik J."/>
            <person name="Repkova J."/>
        </authorList>
    </citation>
    <scope>NUCLEOTIDE SEQUENCE [LARGE SCALE GENOMIC DNA]</scope>
    <source>
        <strain evidence="2">cv. 10/8</strain>
        <tissue evidence="1">Leaf</tissue>
    </source>
</reference>
<name>A0A392SV46_9FABA</name>
<feature type="non-terminal residue" evidence="1">
    <location>
        <position position="1"/>
    </location>
</feature>
<evidence type="ECO:0000313" key="1">
    <source>
        <dbReference type="EMBL" id="MCI52711.1"/>
    </source>
</evidence>
<organism evidence="1 2">
    <name type="scientific">Trifolium medium</name>
    <dbReference type="NCBI Taxonomy" id="97028"/>
    <lineage>
        <taxon>Eukaryota</taxon>
        <taxon>Viridiplantae</taxon>
        <taxon>Streptophyta</taxon>
        <taxon>Embryophyta</taxon>
        <taxon>Tracheophyta</taxon>
        <taxon>Spermatophyta</taxon>
        <taxon>Magnoliopsida</taxon>
        <taxon>eudicotyledons</taxon>
        <taxon>Gunneridae</taxon>
        <taxon>Pentapetalae</taxon>
        <taxon>rosids</taxon>
        <taxon>fabids</taxon>
        <taxon>Fabales</taxon>
        <taxon>Fabaceae</taxon>
        <taxon>Papilionoideae</taxon>
        <taxon>50 kb inversion clade</taxon>
        <taxon>NPAAA clade</taxon>
        <taxon>Hologalegina</taxon>
        <taxon>IRL clade</taxon>
        <taxon>Trifolieae</taxon>
        <taxon>Trifolium</taxon>
    </lineage>
</organism>
<proteinExistence type="predicted"/>
<dbReference type="AlphaFoldDB" id="A0A392SV46"/>
<keyword evidence="2" id="KW-1185">Reference proteome</keyword>
<dbReference type="Proteomes" id="UP000265520">
    <property type="component" value="Unassembled WGS sequence"/>
</dbReference>
<dbReference type="EMBL" id="LXQA010451636">
    <property type="protein sequence ID" value="MCI52711.1"/>
    <property type="molecule type" value="Genomic_DNA"/>
</dbReference>
<feature type="non-terminal residue" evidence="1">
    <location>
        <position position="94"/>
    </location>
</feature>
<accession>A0A392SV46</accession>
<comment type="caution">
    <text evidence="1">The sequence shown here is derived from an EMBL/GenBank/DDBJ whole genome shotgun (WGS) entry which is preliminary data.</text>
</comment>
<sequence length="94" mass="10658">VENKSVVEQLEEFNKIIDDLANIDVILEDEDKTFHLLCALPRSLENFKDALLYGKEGTITLDEVQSALRTKELTKLRDLRVDDSAEGLNVARGR</sequence>
<protein>
    <submittedName>
        <fullName evidence="1">Cytochrome P450</fullName>
    </submittedName>
</protein>
<evidence type="ECO:0000313" key="2">
    <source>
        <dbReference type="Proteomes" id="UP000265520"/>
    </source>
</evidence>